<dbReference type="Gene3D" id="3.40.50.280">
    <property type="entry name" value="Cobalamin-binding domain"/>
    <property type="match status" value="1"/>
</dbReference>
<gene>
    <name evidence="10" type="ORF">D0Q02_28030</name>
</gene>
<dbReference type="PANTHER" id="PTHR43409">
    <property type="entry name" value="ANAEROBIC MAGNESIUM-PROTOPORPHYRIN IX MONOMETHYL ESTER CYCLASE-RELATED"/>
    <property type="match status" value="1"/>
</dbReference>
<dbReference type="InterPro" id="IPR007197">
    <property type="entry name" value="rSAM"/>
</dbReference>
<evidence type="ECO:0000313" key="10">
    <source>
        <dbReference type="EMBL" id="RFS43403.1"/>
    </source>
</evidence>
<evidence type="ECO:0000313" key="11">
    <source>
        <dbReference type="Proteomes" id="UP000262621"/>
    </source>
</evidence>
<protein>
    <submittedName>
        <fullName evidence="10">Radical SAM protein</fullName>
    </submittedName>
</protein>
<feature type="domain" description="B12-binding" evidence="8">
    <location>
        <begin position="33"/>
        <end position="170"/>
    </location>
</feature>
<dbReference type="PROSITE" id="PS51918">
    <property type="entry name" value="RADICAL_SAM"/>
    <property type="match status" value="1"/>
</dbReference>
<dbReference type="PROSITE" id="PS51332">
    <property type="entry name" value="B12_BINDING"/>
    <property type="match status" value="1"/>
</dbReference>
<keyword evidence="2" id="KW-0489">Methyltransferase</keyword>
<reference evidence="10 11" key="1">
    <citation type="submission" date="2018-08" db="EMBL/GenBank/DDBJ databases">
        <title>Verrucosispora craniellae sp. nov., isolated from a marine sponge in the South China Sea.</title>
        <authorList>
            <person name="Li L."/>
            <person name="Lin H.W."/>
        </authorList>
    </citation>
    <scope>NUCLEOTIDE SEQUENCE [LARGE SCALE GENOMIC DNA]</scope>
    <source>
        <strain evidence="10 11">LHW63014</strain>
    </source>
</reference>
<evidence type="ECO:0000256" key="4">
    <source>
        <dbReference type="ARBA" id="ARBA00022691"/>
    </source>
</evidence>
<dbReference type="Pfam" id="PF02310">
    <property type="entry name" value="B12-binding"/>
    <property type="match status" value="1"/>
</dbReference>
<evidence type="ECO:0000259" key="9">
    <source>
        <dbReference type="PROSITE" id="PS51918"/>
    </source>
</evidence>
<dbReference type="InterPro" id="IPR006638">
    <property type="entry name" value="Elp3/MiaA/NifB-like_rSAM"/>
</dbReference>
<keyword evidence="6" id="KW-0408">Iron</keyword>
<evidence type="ECO:0000256" key="7">
    <source>
        <dbReference type="ARBA" id="ARBA00023014"/>
    </source>
</evidence>
<comment type="caution">
    <text evidence="10">The sequence shown here is derived from an EMBL/GenBank/DDBJ whole genome shotgun (WGS) entry which is preliminary data.</text>
</comment>
<name>A0A372FRP0_9ACTN</name>
<comment type="cofactor">
    <cofactor evidence="1">
        <name>[4Fe-4S] cluster</name>
        <dbReference type="ChEBI" id="CHEBI:49883"/>
    </cofactor>
</comment>
<dbReference type="GO" id="GO:0051539">
    <property type="term" value="F:4 iron, 4 sulfur cluster binding"/>
    <property type="evidence" value="ECO:0007669"/>
    <property type="project" value="UniProtKB-KW"/>
</dbReference>
<dbReference type="Pfam" id="PF04055">
    <property type="entry name" value="Radical_SAM"/>
    <property type="match status" value="1"/>
</dbReference>
<dbReference type="SUPFAM" id="SSF102114">
    <property type="entry name" value="Radical SAM enzymes"/>
    <property type="match status" value="1"/>
</dbReference>
<dbReference type="RefSeq" id="WP_117230968.1">
    <property type="nucleotide sequence ID" value="NZ_CP061725.1"/>
</dbReference>
<dbReference type="GO" id="GO:0046872">
    <property type="term" value="F:metal ion binding"/>
    <property type="evidence" value="ECO:0007669"/>
    <property type="project" value="UniProtKB-KW"/>
</dbReference>
<evidence type="ECO:0000256" key="1">
    <source>
        <dbReference type="ARBA" id="ARBA00001966"/>
    </source>
</evidence>
<dbReference type="GO" id="GO:0003824">
    <property type="term" value="F:catalytic activity"/>
    <property type="evidence" value="ECO:0007669"/>
    <property type="project" value="InterPro"/>
</dbReference>
<dbReference type="Proteomes" id="UP000262621">
    <property type="component" value="Unassembled WGS sequence"/>
</dbReference>
<sequence>MWDIAPIHATRAKDCQGEVRIAFAHLSFRKVARTRAVRSKALFSAHFPALGLLNLAQQLRDRFPNRHLRGWVRYFDEEAYETRDEMESAIREWLRPASLGLLGMSTYTSSIDHVADYCRRFIADDVLIVLGGAHVTVVPDDLPCHVIVRGEGCEALVTIIESLGTPDFVTRARTAGICCQLGQTRIDGRAATDNSIETTSVPGFAYDLLSDLGPGTYATSYTRLLGVNPQIYVCTQSCRARCSFCSTYLIHRRMQARSVELIAQDLTLLRNHGYDSIEFHDDDLLQHPDFDALLAVLRQLQLPWFCYARSEILDENVAEKMAEAGCRRVFLGLEAMTQSSLDYLNKATTVEQNRTAAAALDRQGIGAVSGFIIGLPHHTVTDVLAELDAFLALPLFAISCNVLTPDPRTREFMRARRRSDELQAALGGSSGLTVIPDIQRWGLDQPVGLPSVCTAIDKQTLNDLVSVIEYAFYLRPHVTDALYSSARTQTQRDVITAYLAFVRARLAEREPHVTDDLVRARIAELKVSG</sequence>
<dbReference type="SFLD" id="SFLDS00029">
    <property type="entry name" value="Radical_SAM"/>
    <property type="match status" value="1"/>
</dbReference>
<dbReference type="InterPro" id="IPR034466">
    <property type="entry name" value="Methyltransferase_Class_B"/>
</dbReference>
<keyword evidence="4" id="KW-0949">S-adenosyl-L-methionine</keyword>
<dbReference type="SFLD" id="SFLDG01082">
    <property type="entry name" value="B12-binding_domain_containing"/>
    <property type="match status" value="1"/>
</dbReference>
<dbReference type="SFLD" id="SFLDG01123">
    <property type="entry name" value="methyltransferase_(Class_B)"/>
    <property type="match status" value="1"/>
</dbReference>
<evidence type="ECO:0000256" key="3">
    <source>
        <dbReference type="ARBA" id="ARBA00022679"/>
    </source>
</evidence>
<dbReference type="PANTHER" id="PTHR43409:SF7">
    <property type="entry name" value="BLL1977 PROTEIN"/>
    <property type="match status" value="1"/>
</dbReference>
<keyword evidence="5" id="KW-0479">Metal-binding</keyword>
<dbReference type="GO" id="GO:0031419">
    <property type="term" value="F:cobalamin binding"/>
    <property type="evidence" value="ECO:0007669"/>
    <property type="project" value="InterPro"/>
</dbReference>
<dbReference type="SMART" id="SM00729">
    <property type="entry name" value="Elp3"/>
    <property type="match status" value="1"/>
</dbReference>
<dbReference type="InterPro" id="IPR006158">
    <property type="entry name" value="Cobalamin-bd"/>
</dbReference>
<dbReference type="OrthoDB" id="5298546at2"/>
<evidence type="ECO:0000256" key="5">
    <source>
        <dbReference type="ARBA" id="ARBA00022723"/>
    </source>
</evidence>
<dbReference type="InterPro" id="IPR051198">
    <property type="entry name" value="BchE-like"/>
</dbReference>
<dbReference type="CDD" id="cd01335">
    <property type="entry name" value="Radical_SAM"/>
    <property type="match status" value="1"/>
</dbReference>
<dbReference type="InterPro" id="IPR058240">
    <property type="entry name" value="rSAM_sf"/>
</dbReference>
<evidence type="ECO:0000256" key="2">
    <source>
        <dbReference type="ARBA" id="ARBA00022603"/>
    </source>
</evidence>
<evidence type="ECO:0000259" key="8">
    <source>
        <dbReference type="PROSITE" id="PS51332"/>
    </source>
</evidence>
<keyword evidence="3" id="KW-0808">Transferase</keyword>
<proteinExistence type="predicted"/>
<organism evidence="10 11">
    <name type="scientific">Micromonospora craniellae</name>
    <dbReference type="NCBI Taxonomy" id="2294034"/>
    <lineage>
        <taxon>Bacteria</taxon>
        <taxon>Bacillati</taxon>
        <taxon>Actinomycetota</taxon>
        <taxon>Actinomycetes</taxon>
        <taxon>Micromonosporales</taxon>
        <taxon>Micromonosporaceae</taxon>
        <taxon>Micromonospora</taxon>
    </lineage>
</organism>
<feature type="domain" description="Radical SAM core" evidence="9">
    <location>
        <begin position="219"/>
        <end position="446"/>
    </location>
</feature>
<keyword evidence="7" id="KW-0411">Iron-sulfur</keyword>
<dbReference type="Gene3D" id="3.80.30.20">
    <property type="entry name" value="tm_1862 like domain"/>
    <property type="match status" value="1"/>
</dbReference>
<accession>A0A372FRP0</accession>
<dbReference type="AlphaFoldDB" id="A0A372FRP0"/>
<evidence type="ECO:0000256" key="6">
    <source>
        <dbReference type="ARBA" id="ARBA00023004"/>
    </source>
</evidence>
<keyword evidence="11" id="KW-1185">Reference proteome</keyword>
<dbReference type="EMBL" id="QVFU01000062">
    <property type="protein sequence ID" value="RFS43403.1"/>
    <property type="molecule type" value="Genomic_DNA"/>
</dbReference>
<dbReference type="InterPro" id="IPR023404">
    <property type="entry name" value="rSAM_horseshoe"/>
</dbReference>